<evidence type="ECO:0000256" key="7">
    <source>
        <dbReference type="ARBA" id="ARBA00023014"/>
    </source>
</evidence>
<dbReference type="Gene3D" id="1.10.340.30">
    <property type="entry name" value="Hypothetical protein, domain 2"/>
    <property type="match status" value="1"/>
</dbReference>
<dbReference type="PANTHER" id="PTHR10359">
    <property type="entry name" value="A/G-SPECIFIC ADENINE GLYCOSYLASE/ENDONUCLEASE III"/>
    <property type="match status" value="1"/>
</dbReference>
<dbReference type="GO" id="GO:0051539">
    <property type="term" value="F:4 iron, 4 sulfur cluster binding"/>
    <property type="evidence" value="ECO:0007669"/>
    <property type="project" value="UniProtKB-UniRule"/>
</dbReference>
<comment type="similarity">
    <text evidence="1 12">Belongs to the Nth/MutY family.</text>
</comment>
<feature type="binding site" evidence="12">
    <location>
        <position position="213"/>
    </location>
    <ligand>
        <name>[4Fe-4S] cluster</name>
        <dbReference type="ChEBI" id="CHEBI:49883"/>
    </ligand>
</feature>
<keyword evidence="10 12" id="KW-0456">Lyase</keyword>
<keyword evidence="5 12" id="KW-0378">Hydrolase</keyword>
<keyword evidence="6 12" id="KW-0408">Iron</keyword>
<dbReference type="Pfam" id="PF00633">
    <property type="entry name" value="HHH"/>
    <property type="match status" value="1"/>
</dbReference>
<dbReference type="SUPFAM" id="SSF48150">
    <property type="entry name" value="DNA-glycosylase"/>
    <property type="match status" value="1"/>
</dbReference>
<evidence type="ECO:0000256" key="2">
    <source>
        <dbReference type="ARBA" id="ARBA00022485"/>
    </source>
</evidence>
<comment type="cofactor">
    <cofactor evidence="12">
        <name>[4Fe-4S] cluster</name>
        <dbReference type="ChEBI" id="CHEBI:49883"/>
    </cofactor>
    <text evidence="12">Binds 1 [4Fe-4S] cluster.</text>
</comment>
<evidence type="ECO:0000256" key="4">
    <source>
        <dbReference type="ARBA" id="ARBA00022763"/>
    </source>
</evidence>
<dbReference type="InterPro" id="IPR011257">
    <property type="entry name" value="DNA_glycosylase"/>
</dbReference>
<dbReference type="NCBIfam" id="TIGR01083">
    <property type="entry name" value="nth"/>
    <property type="match status" value="1"/>
</dbReference>
<dbReference type="InterPro" id="IPR023170">
    <property type="entry name" value="HhH_base_excis_C"/>
</dbReference>
<dbReference type="Pfam" id="PF00730">
    <property type="entry name" value="HhH-GPD"/>
    <property type="match status" value="1"/>
</dbReference>
<sequence>MSPSAENLERSPAPIGEVLACLKEEYPDARTELRWEDPLQLLVATILSAQSTDVRVNGVTESLFGRYRTAGDYAEANLEDLEEEIRSVGFYRNKARAIKGMAQVLVEDHGGEVPRTMEDLVQLPGVGRKTANVVLGNAFGIDEGVVVDTHVRRLSNRLGLTEHHDPEKIESDLLKVVPEGERTLFSHLLIFHGRRVCKSRRPDCPGCVLNDTCPSAMRV</sequence>
<keyword evidence="7 12" id="KW-0411">Iron-sulfur</keyword>
<evidence type="ECO:0000256" key="9">
    <source>
        <dbReference type="ARBA" id="ARBA00023204"/>
    </source>
</evidence>
<dbReference type="GO" id="GO:0046872">
    <property type="term" value="F:metal ion binding"/>
    <property type="evidence" value="ECO:0007669"/>
    <property type="project" value="UniProtKB-KW"/>
</dbReference>
<keyword evidence="4 12" id="KW-0227">DNA damage</keyword>
<dbReference type="EMBL" id="CADCVE010000009">
    <property type="protein sequence ID" value="CAA9441172.1"/>
    <property type="molecule type" value="Genomic_DNA"/>
</dbReference>
<dbReference type="EC" id="4.2.99.18" evidence="12"/>
<dbReference type="Gene3D" id="1.10.1670.10">
    <property type="entry name" value="Helix-hairpin-Helix base-excision DNA repair enzymes (C-terminal)"/>
    <property type="match status" value="1"/>
</dbReference>
<evidence type="ECO:0000313" key="14">
    <source>
        <dbReference type="EMBL" id="CAA9441172.1"/>
    </source>
</evidence>
<evidence type="ECO:0000259" key="13">
    <source>
        <dbReference type="SMART" id="SM00478"/>
    </source>
</evidence>
<accession>A0A6J4QDX8</accession>
<feature type="binding site" evidence="12">
    <location>
        <position position="204"/>
    </location>
    <ligand>
        <name>[4Fe-4S] cluster</name>
        <dbReference type="ChEBI" id="CHEBI:49883"/>
    </ligand>
</feature>
<comment type="function">
    <text evidence="12">DNA repair enzyme that has both DNA N-glycosylase activity and AP-lyase activity. The DNA N-glycosylase activity releases various damaged pyrimidines from DNA by cleaving the N-glycosidic bond, leaving an AP (apurinic/apyrimidinic) site. The AP-lyase activity cleaves the phosphodiester bond 3' to the AP site by a beta-elimination, leaving a 3'-terminal unsaturated sugar and a product with a terminal 5'-phosphate.</text>
</comment>
<feature type="binding site" evidence="12">
    <location>
        <position position="197"/>
    </location>
    <ligand>
        <name>[4Fe-4S] cluster</name>
        <dbReference type="ChEBI" id="CHEBI:49883"/>
    </ligand>
</feature>
<dbReference type="FunFam" id="1.10.340.30:FF:000001">
    <property type="entry name" value="Endonuclease III"/>
    <property type="match status" value="1"/>
</dbReference>
<proteinExistence type="inferred from homology"/>
<feature type="binding site" evidence="12">
    <location>
        <position position="207"/>
    </location>
    <ligand>
        <name>[4Fe-4S] cluster</name>
        <dbReference type="ChEBI" id="CHEBI:49883"/>
    </ligand>
</feature>
<dbReference type="InterPro" id="IPR000445">
    <property type="entry name" value="HhH_motif"/>
</dbReference>
<comment type="catalytic activity">
    <reaction evidence="12">
        <text>2'-deoxyribonucleotide-(2'-deoxyribose 5'-phosphate)-2'-deoxyribonucleotide-DNA = a 3'-end 2'-deoxyribonucleotide-(2,3-dehydro-2,3-deoxyribose 5'-phosphate)-DNA + a 5'-end 5'-phospho-2'-deoxyribonucleoside-DNA + H(+)</text>
        <dbReference type="Rhea" id="RHEA:66592"/>
        <dbReference type="Rhea" id="RHEA-COMP:13180"/>
        <dbReference type="Rhea" id="RHEA-COMP:16897"/>
        <dbReference type="Rhea" id="RHEA-COMP:17067"/>
        <dbReference type="ChEBI" id="CHEBI:15378"/>
        <dbReference type="ChEBI" id="CHEBI:136412"/>
        <dbReference type="ChEBI" id="CHEBI:157695"/>
        <dbReference type="ChEBI" id="CHEBI:167181"/>
        <dbReference type="EC" id="4.2.99.18"/>
    </reaction>
</comment>
<evidence type="ECO:0000256" key="12">
    <source>
        <dbReference type="HAMAP-Rule" id="MF_00942"/>
    </source>
</evidence>
<evidence type="ECO:0000256" key="11">
    <source>
        <dbReference type="ARBA" id="ARBA00023295"/>
    </source>
</evidence>
<dbReference type="SMART" id="SM00478">
    <property type="entry name" value="ENDO3c"/>
    <property type="match status" value="1"/>
</dbReference>
<protein>
    <recommendedName>
        <fullName evidence="12">Endonuclease III</fullName>
        <ecNumber evidence="12">4.2.99.18</ecNumber>
    </recommendedName>
    <alternativeName>
        <fullName evidence="12">DNA-(apurinic or apyrimidinic site) lyase</fullName>
    </alternativeName>
</protein>
<keyword evidence="14" id="KW-0540">Nuclease</keyword>
<evidence type="ECO:0000256" key="10">
    <source>
        <dbReference type="ARBA" id="ARBA00023239"/>
    </source>
</evidence>
<evidence type="ECO:0000256" key="8">
    <source>
        <dbReference type="ARBA" id="ARBA00023125"/>
    </source>
</evidence>
<dbReference type="GO" id="GO:0140078">
    <property type="term" value="F:class I DNA-(apurinic or apyrimidinic site) endonuclease activity"/>
    <property type="evidence" value="ECO:0007669"/>
    <property type="project" value="UniProtKB-EC"/>
</dbReference>
<evidence type="ECO:0000256" key="1">
    <source>
        <dbReference type="ARBA" id="ARBA00008343"/>
    </source>
</evidence>
<name>A0A6J4QDX8_9ACTN</name>
<evidence type="ECO:0000256" key="6">
    <source>
        <dbReference type="ARBA" id="ARBA00023004"/>
    </source>
</evidence>
<dbReference type="InterPro" id="IPR004036">
    <property type="entry name" value="Endonuclease-III-like_CS2"/>
</dbReference>
<dbReference type="InterPro" id="IPR005759">
    <property type="entry name" value="Nth"/>
</dbReference>
<dbReference type="GO" id="GO:0003677">
    <property type="term" value="F:DNA binding"/>
    <property type="evidence" value="ECO:0007669"/>
    <property type="project" value="UniProtKB-UniRule"/>
</dbReference>
<keyword evidence="11 12" id="KW-0326">Glycosidase</keyword>
<dbReference type="CDD" id="cd00056">
    <property type="entry name" value="ENDO3c"/>
    <property type="match status" value="1"/>
</dbReference>
<dbReference type="GO" id="GO:0006285">
    <property type="term" value="P:base-excision repair, AP site formation"/>
    <property type="evidence" value="ECO:0007669"/>
    <property type="project" value="TreeGrafter"/>
</dbReference>
<dbReference type="GO" id="GO:0019104">
    <property type="term" value="F:DNA N-glycosylase activity"/>
    <property type="evidence" value="ECO:0007669"/>
    <property type="project" value="UniProtKB-UniRule"/>
</dbReference>
<evidence type="ECO:0000256" key="3">
    <source>
        <dbReference type="ARBA" id="ARBA00022723"/>
    </source>
</evidence>
<keyword evidence="2 12" id="KW-0004">4Fe-4S</keyword>
<dbReference type="PANTHER" id="PTHR10359:SF18">
    <property type="entry name" value="ENDONUCLEASE III"/>
    <property type="match status" value="1"/>
</dbReference>
<reference evidence="14" key="1">
    <citation type="submission" date="2020-02" db="EMBL/GenBank/DDBJ databases">
        <authorList>
            <person name="Meier V. D."/>
        </authorList>
    </citation>
    <scope>NUCLEOTIDE SEQUENCE</scope>
    <source>
        <strain evidence="14">AVDCRST_MAG28</strain>
    </source>
</reference>
<dbReference type="PIRSF" id="PIRSF001435">
    <property type="entry name" value="Nth"/>
    <property type="match status" value="1"/>
</dbReference>
<dbReference type="HAMAP" id="MF_00942">
    <property type="entry name" value="Nth"/>
    <property type="match status" value="1"/>
</dbReference>
<organism evidence="14">
    <name type="scientific">uncultured Rubrobacteraceae bacterium</name>
    <dbReference type="NCBI Taxonomy" id="349277"/>
    <lineage>
        <taxon>Bacteria</taxon>
        <taxon>Bacillati</taxon>
        <taxon>Actinomycetota</taxon>
        <taxon>Rubrobacteria</taxon>
        <taxon>Rubrobacterales</taxon>
        <taxon>Rubrobacteraceae</taxon>
        <taxon>environmental samples</taxon>
    </lineage>
</organism>
<dbReference type="PROSITE" id="PS01155">
    <property type="entry name" value="ENDONUCLEASE_III_2"/>
    <property type="match status" value="1"/>
</dbReference>
<keyword evidence="8 12" id="KW-0238">DNA-binding</keyword>
<dbReference type="InterPro" id="IPR003265">
    <property type="entry name" value="HhH-GPD_domain"/>
</dbReference>
<gene>
    <name evidence="12" type="primary">nth</name>
    <name evidence="14" type="ORF">AVDCRST_MAG28-266</name>
</gene>
<keyword evidence="9 12" id="KW-0234">DNA repair</keyword>
<dbReference type="FunFam" id="1.10.1670.10:FF:000001">
    <property type="entry name" value="Endonuclease III"/>
    <property type="match status" value="1"/>
</dbReference>
<keyword evidence="3 12" id="KW-0479">Metal-binding</keyword>
<feature type="domain" description="HhH-GPD" evidence="13">
    <location>
        <begin position="47"/>
        <end position="195"/>
    </location>
</feature>
<keyword evidence="14" id="KW-0255">Endonuclease</keyword>
<evidence type="ECO:0000256" key="5">
    <source>
        <dbReference type="ARBA" id="ARBA00022801"/>
    </source>
</evidence>
<dbReference type="AlphaFoldDB" id="A0A6J4QDX8"/>